<dbReference type="SUPFAM" id="SSF50814">
    <property type="entry name" value="Lipocalins"/>
    <property type="match status" value="1"/>
</dbReference>
<protein>
    <submittedName>
        <fullName evidence="5">ShKT domain-containing protein</fullName>
    </submittedName>
</protein>
<dbReference type="InterPro" id="IPR003582">
    <property type="entry name" value="ShKT_dom"/>
</dbReference>
<organism evidence="4 5">
    <name type="scientific">Romanomermis culicivorax</name>
    <name type="common">Nematode worm</name>
    <dbReference type="NCBI Taxonomy" id="13658"/>
    <lineage>
        <taxon>Eukaryota</taxon>
        <taxon>Metazoa</taxon>
        <taxon>Ecdysozoa</taxon>
        <taxon>Nematoda</taxon>
        <taxon>Enoplea</taxon>
        <taxon>Dorylaimia</taxon>
        <taxon>Mermithida</taxon>
        <taxon>Mermithoidea</taxon>
        <taxon>Mermithidae</taxon>
        <taxon>Romanomermis</taxon>
    </lineage>
</organism>
<dbReference type="WBParaSite" id="nRc.2.0.1.t38975-RA">
    <property type="protein sequence ID" value="nRc.2.0.1.t38975-RA"/>
    <property type="gene ID" value="nRc.2.0.1.g38975"/>
</dbReference>
<evidence type="ECO:0000256" key="2">
    <source>
        <dbReference type="PROSITE-ProRule" id="PRU01005"/>
    </source>
</evidence>
<dbReference type="PANTHER" id="PTHR15854">
    <property type="entry name" value="THAP4 PROTEIN"/>
    <property type="match status" value="1"/>
</dbReference>
<evidence type="ECO:0000313" key="4">
    <source>
        <dbReference type="Proteomes" id="UP000887565"/>
    </source>
</evidence>
<dbReference type="SMART" id="SM00254">
    <property type="entry name" value="ShKT"/>
    <property type="match status" value="1"/>
</dbReference>
<dbReference type="InterPro" id="IPR014878">
    <property type="entry name" value="THAP4-like_heme-bd"/>
</dbReference>
<dbReference type="PANTHER" id="PTHR15854:SF4">
    <property type="entry name" value="PEROXYNITRITE ISOMERASE THAP4"/>
    <property type="match status" value="1"/>
</dbReference>
<comment type="caution">
    <text evidence="2">Lacks conserved residue(s) required for the propagation of feature annotation.</text>
</comment>
<dbReference type="AlphaFoldDB" id="A0A915KJI0"/>
<dbReference type="Pfam" id="PF01549">
    <property type="entry name" value="ShK"/>
    <property type="match status" value="1"/>
</dbReference>
<keyword evidence="4" id="KW-1185">Reference proteome</keyword>
<evidence type="ECO:0000259" key="3">
    <source>
        <dbReference type="PROSITE" id="PS51670"/>
    </source>
</evidence>
<comment type="catalytic activity">
    <reaction evidence="1">
        <text>peroxynitrite = nitrate</text>
        <dbReference type="Rhea" id="RHEA:63116"/>
        <dbReference type="ChEBI" id="CHEBI:17632"/>
        <dbReference type="ChEBI" id="CHEBI:25941"/>
    </reaction>
    <physiologicalReaction direction="left-to-right" evidence="1">
        <dbReference type="Rhea" id="RHEA:63117"/>
    </physiologicalReaction>
</comment>
<accession>A0A915KJI0</accession>
<dbReference type="InterPro" id="IPR012674">
    <property type="entry name" value="Calycin"/>
</dbReference>
<reference evidence="5" key="1">
    <citation type="submission" date="2022-11" db="UniProtKB">
        <authorList>
            <consortium name="WormBaseParasite"/>
        </authorList>
    </citation>
    <scope>IDENTIFICATION</scope>
</reference>
<evidence type="ECO:0000256" key="1">
    <source>
        <dbReference type="ARBA" id="ARBA00036993"/>
    </source>
</evidence>
<dbReference type="InterPro" id="IPR045165">
    <property type="entry name" value="Nitrobindin"/>
</dbReference>
<dbReference type="OMA" id="RSCNIDR"/>
<dbReference type="Pfam" id="PF08768">
    <property type="entry name" value="THAP4_heme-bd"/>
    <property type="match status" value="1"/>
</dbReference>
<dbReference type="PROSITE" id="PS51670">
    <property type="entry name" value="SHKT"/>
    <property type="match status" value="1"/>
</dbReference>
<sequence>MGPRCHRPCQDIYQSCTSWADDNKCESMESTTKFFGHNCAKSCGKCIFDNSTVHTNTPLPPLLEPLEFLLGAWRVSYNSHQHYPTDFAVYGTGYYEELHFNVVPPTMFGSPYINITYWARNNGNKTDIQSYVGFMTVRPTAQGLKVGSMIVGNTGITVIEEGFIGDQTMNVTAQYLVAHPKNQGKLPRTALKTQFFCVEYHNILTKSMFVFAQKNMENNETQKKGKGRGT</sequence>
<proteinExistence type="predicted"/>
<dbReference type="Gene3D" id="2.40.128.20">
    <property type="match status" value="1"/>
</dbReference>
<name>A0A915KJI0_ROMCU</name>
<evidence type="ECO:0000313" key="5">
    <source>
        <dbReference type="WBParaSite" id="nRc.2.0.1.t38975-RA"/>
    </source>
</evidence>
<dbReference type="Proteomes" id="UP000887565">
    <property type="component" value="Unplaced"/>
</dbReference>
<feature type="domain" description="ShKT" evidence="3">
    <location>
        <begin position="9"/>
        <end position="46"/>
    </location>
</feature>